<reference evidence="1" key="1">
    <citation type="submission" date="2019-10" db="EMBL/GenBank/DDBJ databases">
        <authorList>
            <consortium name="PulseNet: The National Subtyping Network for Foodborne Disease Surveillance"/>
            <person name="Tarr C.L."/>
            <person name="Trees E."/>
            <person name="Katz L.S."/>
            <person name="Carleton-Romer H.A."/>
            <person name="Stroika S."/>
            <person name="Kucerova Z."/>
            <person name="Roache K.F."/>
            <person name="Sabol A.L."/>
            <person name="Besser J."/>
            <person name="Gerner-Smidt P."/>
        </authorList>
    </citation>
    <scope>NUCLEOTIDE SEQUENCE</scope>
    <source>
        <strain evidence="1">PNUSAS097905</strain>
    </source>
</reference>
<protein>
    <recommendedName>
        <fullName evidence="2">Ead/Ea22-like family protein</fullName>
    </recommendedName>
</protein>
<proteinExistence type="predicted"/>
<evidence type="ECO:0008006" key="2">
    <source>
        <dbReference type="Google" id="ProtNLM"/>
    </source>
</evidence>
<name>A0A613GK12_SALER</name>
<dbReference type="EMBL" id="AAMGTV010000033">
    <property type="protein sequence ID" value="EDH2080171.1"/>
    <property type="molecule type" value="Genomic_DNA"/>
</dbReference>
<comment type="caution">
    <text evidence="1">The sequence shown here is derived from an EMBL/GenBank/DDBJ whole genome shotgun (WGS) entry which is preliminary data.</text>
</comment>
<dbReference type="RefSeq" id="WP_080067056.1">
    <property type="nucleotide sequence ID" value="NZ_MYNC01000037.1"/>
</dbReference>
<organism evidence="1">
    <name type="scientific">Salmonella enterica</name>
    <name type="common">Salmonella choleraesuis</name>
    <dbReference type="NCBI Taxonomy" id="28901"/>
    <lineage>
        <taxon>Bacteria</taxon>
        <taxon>Pseudomonadati</taxon>
        <taxon>Pseudomonadota</taxon>
        <taxon>Gammaproteobacteria</taxon>
        <taxon>Enterobacterales</taxon>
        <taxon>Enterobacteriaceae</taxon>
        <taxon>Salmonella</taxon>
    </lineage>
</organism>
<sequence>MKEVKIYTIVSDQLSPPITGESFCTDMVRHSDYAELDAKYAALAADNDKAMESLKQANAVVKLAHEKFSAMAAENTALKKSDVEFNEYCRRECEDVGDTWVDDFTETPATDAFLAEVRASAIPEGYALVPQQIFLEPSDIELICSQCGDGHESGYGDFTDGLLWVGNIQRDDGSIVHGLHISSADYTEEGGVTVCEFAAQPRKGGAV</sequence>
<gene>
    <name evidence="1" type="ORF">GC525_23440</name>
</gene>
<evidence type="ECO:0000313" key="1">
    <source>
        <dbReference type="EMBL" id="EDH2080171.1"/>
    </source>
</evidence>
<accession>A0A613GK12</accession>
<dbReference type="AlphaFoldDB" id="A0A613GK12"/>